<keyword evidence="9" id="KW-1185">Reference proteome</keyword>
<dbReference type="EMBL" id="CP109441">
    <property type="protein sequence ID" value="WUV45854.1"/>
    <property type="molecule type" value="Genomic_DNA"/>
</dbReference>
<dbReference type="Gene3D" id="3.40.50.300">
    <property type="entry name" value="P-loop containing nucleotide triphosphate hydrolases"/>
    <property type="match status" value="1"/>
</dbReference>
<dbReference type="PROSITE" id="PS51755">
    <property type="entry name" value="OMPR_PHOB"/>
    <property type="match status" value="1"/>
</dbReference>
<dbReference type="PANTHER" id="PTHR35807:SF1">
    <property type="entry name" value="TRANSCRIPTIONAL REGULATOR REDD"/>
    <property type="match status" value="1"/>
</dbReference>
<evidence type="ECO:0000313" key="9">
    <source>
        <dbReference type="Proteomes" id="UP001432062"/>
    </source>
</evidence>
<evidence type="ECO:0000256" key="3">
    <source>
        <dbReference type="ARBA" id="ARBA00023125"/>
    </source>
</evidence>
<evidence type="ECO:0000313" key="8">
    <source>
        <dbReference type="EMBL" id="WUV45854.1"/>
    </source>
</evidence>
<evidence type="ECO:0000256" key="2">
    <source>
        <dbReference type="ARBA" id="ARBA00023015"/>
    </source>
</evidence>
<dbReference type="Proteomes" id="UP001432062">
    <property type="component" value="Chromosome"/>
</dbReference>
<protein>
    <submittedName>
        <fullName evidence="8">Tetratricopeptide repeat protein</fullName>
    </submittedName>
</protein>
<dbReference type="InterPro" id="IPR051677">
    <property type="entry name" value="AfsR-DnrI-RedD_regulator"/>
</dbReference>
<dbReference type="RefSeq" id="WP_329409359.1">
    <property type="nucleotide sequence ID" value="NZ_CP109441.1"/>
</dbReference>
<evidence type="ECO:0000256" key="1">
    <source>
        <dbReference type="ARBA" id="ARBA00005820"/>
    </source>
</evidence>
<dbReference type="InterPro" id="IPR005158">
    <property type="entry name" value="BTAD"/>
</dbReference>
<dbReference type="InterPro" id="IPR002182">
    <property type="entry name" value="NB-ARC"/>
</dbReference>
<comment type="similarity">
    <text evidence="1">Belongs to the AfsR/DnrI/RedD regulatory family.</text>
</comment>
<dbReference type="InterPro" id="IPR011990">
    <property type="entry name" value="TPR-like_helical_dom_sf"/>
</dbReference>
<dbReference type="Pfam" id="PF13424">
    <property type="entry name" value="TPR_12"/>
    <property type="match status" value="1"/>
</dbReference>
<dbReference type="InterPro" id="IPR036388">
    <property type="entry name" value="WH-like_DNA-bd_sf"/>
</dbReference>
<dbReference type="Gene3D" id="1.25.40.10">
    <property type="entry name" value="Tetratricopeptide repeat domain"/>
    <property type="match status" value="2"/>
</dbReference>
<dbReference type="Pfam" id="PF00486">
    <property type="entry name" value="Trans_reg_C"/>
    <property type="match status" value="1"/>
</dbReference>
<dbReference type="InterPro" id="IPR001867">
    <property type="entry name" value="OmpR/PhoB-type_DNA-bd"/>
</dbReference>
<dbReference type="SUPFAM" id="SSF46894">
    <property type="entry name" value="C-terminal effector domain of the bipartite response regulators"/>
    <property type="match status" value="1"/>
</dbReference>
<dbReference type="SMART" id="SM00862">
    <property type="entry name" value="Trans_reg_C"/>
    <property type="match status" value="1"/>
</dbReference>
<evidence type="ECO:0000256" key="5">
    <source>
        <dbReference type="PROSITE-ProRule" id="PRU01091"/>
    </source>
</evidence>
<name>A0ABZ1YRH4_9NOCA</name>
<dbReference type="Gene3D" id="1.10.10.10">
    <property type="entry name" value="Winged helix-like DNA-binding domain superfamily/Winged helix DNA-binding domain"/>
    <property type="match status" value="1"/>
</dbReference>
<proteinExistence type="inferred from homology"/>
<reference evidence="8" key="1">
    <citation type="submission" date="2022-10" db="EMBL/GenBank/DDBJ databases">
        <title>The complete genomes of actinobacterial strains from the NBC collection.</title>
        <authorList>
            <person name="Joergensen T.S."/>
            <person name="Alvarez Arevalo M."/>
            <person name="Sterndorff E.B."/>
            <person name="Faurdal D."/>
            <person name="Vuksanovic O."/>
            <person name="Mourched A.-S."/>
            <person name="Charusanti P."/>
            <person name="Shaw S."/>
            <person name="Blin K."/>
            <person name="Weber T."/>
        </authorList>
    </citation>
    <scope>NUCLEOTIDE SEQUENCE</scope>
    <source>
        <strain evidence="8">NBC_01482</strain>
    </source>
</reference>
<feature type="DNA-binding region" description="OmpR/PhoB-type" evidence="5">
    <location>
        <begin position="1"/>
        <end position="94"/>
    </location>
</feature>
<dbReference type="CDD" id="cd15831">
    <property type="entry name" value="BTAD"/>
    <property type="match status" value="1"/>
</dbReference>
<dbReference type="SMART" id="SM00028">
    <property type="entry name" value="TPR"/>
    <property type="match status" value="5"/>
</dbReference>
<gene>
    <name evidence="8" type="ORF">OG563_43400</name>
</gene>
<feature type="region of interest" description="Disordered" evidence="6">
    <location>
        <begin position="243"/>
        <end position="286"/>
    </location>
</feature>
<dbReference type="Pfam" id="PF03704">
    <property type="entry name" value="BTAD"/>
    <property type="match status" value="1"/>
</dbReference>
<dbReference type="Pfam" id="PF00931">
    <property type="entry name" value="NB-ARC"/>
    <property type="match status" value="1"/>
</dbReference>
<keyword evidence="2" id="KW-0805">Transcription regulation</keyword>
<keyword evidence="4" id="KW-0804">Transcription</keyword>
<dbReference type="PRINTS" id="PR00364">
    <property type="entry name" value="DISEASERSIST"/>
</dbReference>
<dbReference type="InterPro" id="IPR019734">
    <property type="entry name" value="TPR_rpt"/>
</dbReference>
<accession>A0ABZ1YRH4</accession>
<feature type="compositionally biased region" description="Pro residues" evidence="6">
    <location>
        <begin position="268"/>
        <end position="279"/>
    </location>
</feature>
<evidence type="ECO:0000256" key="4">
    <source>
        <dbReference type="ARBA" id="ARBA00023163"/>
    </source>
</evidence>
<feature type="compositionally biased region" description="Basic and acidic residues" evidence="6">
    <location>
        <begin position="253"/>
        <end position="262"/>
    </location>
</feature>
<evidence type="ECO:0000256" key="6">
    <source>
        <dbReference type="SAM" id="MobiDB-lite"/>
    </source>
</evidence>
<dbReference type="SMART" id="SM01043">
    <property type="entry name" value="BTAD"/>
    <property type="match status" value="1"/>
</dbReference>
<dbReference type="SUPFAM" id="SSF48452">
    <property type="entry name" value="TPR-like"/>
    <property type="match status" value="3"/>
</dbReference>
<dbReference type="InterPro" id="IPR027417">
    <property type="entry name" value="P-loop_NTPase"/>
</dbReference>
<feature type="domain" description="OmpR/PhoB-type" evidence="7">
    <location>
        <begin position="1"/>
        <end position="94"/>
    </location>
</feature>
<dbReference type="PANTHER" id="PTHR35807">
    <property type="entry name" value="TRANSCRIPTIONAL REGULATOR REDD-RELATED"/>
    <property type="match status" value="1"/>
</dbReference>
<dbReference type="CDD" id="cd00383">
    <property type="entry name" value="trans_reg_C"/>
    <property type="match status" value="1"/>
</dbReference>
<organism evidence="8 9">
    <name type="scientific">Nocardia vinacea</name>
    <dbReference type="NCBI Taxonomy" id="96468"/>
    <lineage>
        <taxon>Bacteria</taxon>
        <taxon>Bacillati</taxon>
        <taxon>Actinomycetota</taxon>
        <taxon>Actinomycetes</taxon>
        <taxon>Mycobacteriales</taxon>
        <taxon>Nocardiaceae</taxon>
        <taxon>Nocardia</taxon>
    </lineage>
</organism>
<keyword evidence="3 5" id="KW-0238">DNA-binding</keyword>
<sequence>MQVHFSILGPVEITVDGQATALAPRHRGVLTYLLLNDGRVCTIDRLIDAVWGLDAPVTARAQIHAALTAIRRVLRNTDAASVIETRAAGYVAHPTPDQFDLAEFTGHVAAATREADTHAAAAKLRTGLALWRGDALADLTADYVAGARARLHEQRLSAFERLMDLELSLGSHELLLDELIAALAENPLRERLAGQLMLALYRSGRQSDALATARSLRNTLVERHGLDPGSSFSELEQAILRDDPRLRLPANHTDAEPVESHRPATSSPTPPPSPNPPPRRTNFLPYDIPDFAGREAELNRLGAAPCGSGGVVAVDGMAGVGKTALAVHVAHRLTDRYPDGQLFVDLQAYAADGAALAPAAALEILLRQIGIPPNRIPADESDRGALWRTELIGRRIVTVLDNAADTNHIRPLLPAATDSLILITSRRRLVDLDGAQAVSMQVLPPRDAVALFEQIVGERAAAQPVAALDVLQLCGFLPLAVRIAAARLLHRPQWTVSYLAERLRDERRRLAELSTSERGVAAAFALSYSQLTSGQQRMFRLLGLLPGRDVDPAAAAALAGLPCSDDAELVLEGLLDVHAATQQEPGRYLLHDLLRAYAAAIVAADESDIARDDSLSQLLDHYLHTARAAVDLRFRHSAADRSPLPPATVTITAFEDPDAAAAWLHAERDNLIAATLHAADHDRPAYARDMAATLRPYLDGYSHHADAVRLHAVALAANRRLADGSGEARALTDLGWTCWRQGEYPDATQYSEQALTAARTSGDRFEEARAHNTLGNICWRQRDLAEAYGHFQTALRLTREIGNRSGEAHVLGSLALVLDESQYPQARDHLDRALLLHRQADNQLGEALVLDKLGTLCRRHGMLDEAHRYHRQAVELFGSLGNRSDMAAALNGLGETVRACDDAAQAIREHSAALELATETGNTPALAGAHDGLARAHHLRGQLDLARRQAALALNLFETLGLPEAGDVADFLAGLP</sequence>
<dbReference type="InterPro" id="IPR016032">
    <property type="entry name" value="Sig_transdc_resp-reg_C-effctor"/>
</dbReference>
<evidence type="ECO:0000259" key="7">
    <source>
        <dbReference type="PROSITE" id="PS51755"/>
    </source>
</evidence>
<dbReference type="SUPFAM" id="SSF52540">
    <property type="entry name" value="P-loop containing nucleoside triphosphate hydrolases"/>
    <property type="match status" value="1"/>
</dbReference>